<dbReference type="InterPro" id="IPR042089">
    <property type="entry name" value="Peptidase_M13_dom_2"/>
</dbReference>
<evidence type="ECO:0000259" key="8">
    <source>
        <dbReference type="Pfam" id="PF05649"/>
    </source>
</evidence>
<dbReference type="Pfam" id="PF05649">
    <property type="entry name" value="Peptidase_M13_N"/>
    <property type="match status" value="1"/>
</dbReference>
<evidence type="ECO:0000313" key="10">
    <source>
        <dbReference type="WBParaSite" id="TREG1_67790.1"/>
    </source>
</evidence>
<dbReference type="AlphaFoldDB" id="A0AA85JZF1"/>
<sequence length="695" mass="78811">MKIGCCKLLTATLVLTTATVAAIYFMLKLSLDQHKTNNTSAYSPCDDFYQYACAEWEKNNNIPEDSFAINTFTKAYMEINQYFWKLMSDRSFSNNDPHLEDAQKYYRSCVNRKHTPQHNQTLQVHQLIKLTFGGWELLPELIQTTPENDTVKQFMDNSNFTDWILPILSSTGRSPMFSLSVDYTGKVIRILKGRFAFDTFIYASQKNRQEALRYTEQIAYDLGVSNTQKQKLNDAFLTTLEFVKEVLIPSNPKKSEDNYPITISALKNRCTHVDWDVLFEKIFGEAGFPSYKEMPILISEDVNFGKMCSMLGGLLNSSHGKSKLHNMLVLDFLMEQTKYEGEMSEENNLLHHEGSDTTFSTHCIDRLRQVFPWTLEKHFLSDHINESQRTAALNLIDEIRHTLHNLTLRGKWLDNGAKANAIDKISRTTAIALSGKKEDKSTIYQYPMDENNPILNEYYARKSEYFDILKLTLSSDDTDFGSVTPTFSASAAYNMLGNLITLHAGLIRPPFYNGKYDTPTKYAGLGSIIGHEFAHAVGISGTVYDANGTMLEESIAAQRSKDALNRTKCLGDFYSTHIDKSETYNAFTIDEILADNVGVKASYEAFQKLKGNTPVKSDLNSDSSPTSDQLYFLKYAKSFCGYMSEEGMLEHAYSGFKLQKKDRVNGVISNSKDFAKAYNCPVGSPMNPSEKCHLW</sequence>
<feature type="domain" description="Peptidase M13 C-terminal" evidence="7">
    <location>
        <begin position="491"/>
        <end position="694"/>
    </location>
</feature>
<organism evidence="9 10">
    <name type="scientific">Trichobilharzia regenti</name>
    <name type="common">Nasal bird schistosome</name>
    <dbReference type="NCBI Taxonomy" id="157069"/>
    <lineage>
        <taxon>Eukaryota</taxon>
        <taxon>Metazoa</taxon>
        <taxon>Spiralia</taxon>
        <taxon>Lophotrochozoa</taxon>
        <taxon>Platyhelminthes</taxon>
        <taxon>Trematoda</taxon>
        <taxon>Digenea</taxon>
        <taxon>Strigeidida</taxon>
        <taxon>Schistosomatoidea</taxon>
        <taxon>Schistosomatidae</taxon>
        <taxon>Trichobilharzia</taxon>
    </lineage>
</organism>
<keyword evidence="6" id="KW-0482">Metalloprotease</keyword>
<dbReference type="GO" id="GO:0004222">
    <property type="term" value="F:metalloendopeptidase activity"/>
    <property type="evidence" value="ECO:0007669"/>
    <property type="project" value="InterPro"/>
</dbReference>
<dbReference type="Gene3D" id="1.10.1380.10">
    <property type="entry name" value="Neutral endopeptidase , domain2"/>
    <property type="match status" value="1"/>
</dbReference>
<keyword evidence="5" id="KW-0862">Zinc</keyword>
<evidence type="ECO:0000313" key="9">
    <source>
        <dbReference type="Proteomes" id="UP000050795"/>
    </source>
</evidence>
<dbReference type="SUPFAM" id="SSF55486">
    <property type="entry name" value="Metalloproteases ('zincins'), catalytic domain"/>
    <property type="match status" value="1"/>
</dbReference>
<dbReference type="InterPro" id="IPR024079">
    <property type="entry name" value="MetalloPept_cat_dom_sf"/>
</dbReference>
<comment type="cofactor">
    <cofactor evidence="1">
        <name>Zn(2+)</name>
        <dbReference type="ChEBI" id="CHEBI:29105"/>
    </cofactor>
</comment>
<keyword evidence="9" id="KW-1185">Reference proteome</keyword>
<dbReference type="InterPro" id="IPR018497">
    <property type="entry name" value="Peptidase_M13_C"/>
</dbReference>
<reference evidence="9" key="1">
    <citation type="submission" date="2022-06" db="EMBL/GenBank/DDBJ databases">
        <authorList>
            <person name="Berger JAMES D."/>
            <person name="Berger JAMES D."/>
        </authorList>
    </citation>
    <scope>NUCLEOTIDE SEQUENCE [LARGE SCALE GENOMIC DNA]</scope>
</reference>
<evidence type="ECO:0000256" key="4">
    <source>
        <dbReference type="ARBA" id="ARBA00022801"/>
    </source>
</evidence>
<evidence type="ECO:0000256" key="1">
    <source>
        <dbReference type="ARBA" id="ARBA00001947"/>
    </source>
</evidence>
<dbReference type="PANTHER" id="PTHR11733">
    <property type="entry name" value="ZINC METALLOPROTEASE FAMILY M13 NEPRILYSIN-RELATED"/>
    <property type="match status" value="1"/>
</dbReference>
<evidence type="ECO:0008006" key="11">
    <source>
        <dbReference type="Google" id="ProtNLM"/>
    </source>
</evidence>
<evidence type="ECO:0000259" key="7">
    <source>
        <dbReference type="Pfam" id="PF01431"/>
    </source>
</evidence>
<dbReference type="InterPro" id="IPR000718">
    <property type="entry name" value="Peptidase_M13"/>
</dbReference>
<dbReference type="PRINTS" id="PR00786">
    <property type="entry name" value="NEPRILYSIN"/>
</dbReference>
<name>A0AA85JZF1_TRIRE</name>
<dbReference type="PANTHER" id="PTHR11733:SF240">
    <property type="entry name" value="GH14155P-RELATED"/>
    <property type="match status" value="1"/>
</dbReference>
<keyword evidence="2" id="KW-0645">Protease</keyword>
<dbReference type="CDD" id="cd08662">
    <property type="entry name" value="M13"/>
    <property type="match status" value="1"/>
</dbReference>
<dbReference type="Pfam" id="PF01431">
    <property type="entry name" value="Peptidase_M13"/>
    <property type="match status" value="1"/>
</dbReference>
<keyword evidence="4" id="KW-0378">Hydrolase</keyword>
<dbReference type="GO" id="GO:0046872">
    <property type="term" value="F:metal ion binding"/>
    <property type="evidence" value="ECO:0007669"/>
    <property type="project" value="UniProtKB-KW"/>
</dbReference>
<evidence type="ECO:0000256" key="3">
    <source>
        <dbReference type="ARBA" id="ARBA00022723"/>
    </source>
</evidence>
<keyword evidence="3" id="KW-0479">Metal-binding</keyword>
<reference evidence="10" key="2">
    <citation type="submission" date="2023-11" db="UniProtKB">
        <authorList>
            <consortium name="WormBaseParasite"/>
        </authorList>
    </citation>
    <scope>IDENTIFICATION</scope>
</reference>
<feature type="domain" description="Peptidase M13 N-terminal" evidence="8">
    <location>
        <begin position="44"/>
        <end position="428"/>
    </location>
</feature>
<dbReference type="InterPro" id="IPR008753">
    <property type="entry name" value="Peptidase_M13_N"/>
</dbReference>
<evidence type="ECO:0000256" key="5">
    <source>
        <dbReference type="ARBA" id="ARBA00022833"/>
    </source>
</evidence>
<dbReference type="WBParaSite" id="TREG1_67790.1">
    <property type="protein sequence ID" value="TREG1_67790.1"/>
    <property type="gene ID" value="TREG1_67790"/>
</dbReference>
<dbReference type="GO" id="GO:0005886">
    <property type="term" value="C:plasma membrane"/>
    <property type="evidence" value="ECO:0007669"/>
    <property type="project" value="TreeGrafter"/>
</dbReference>
<protein>
    <recommendedName>
        <fullName evidence="11">Peptidase_M13 domain-containing protein</fullName>
    </recommendedName>
</protein>
<proteinExistence type="predicted"/>
<dbReference type="Gene3D" id="3.40.390.10">
    <property type="entry name" value="Collagenase (Catalytic Domain)"/>
    <property type="match status" value="1"/>
</dbReference>
<dbReference type="Proteomes" id="UP000050795">
    <property type="component" value="Unassembled WGS sequence"/>
</dbReference>
<accession>A0AA85JZF1</accession>
<evidence type="ECO:0000256" key="2">
    <source>
        <dbReference type="ARBA" id="ARBA00022670"/>
    </source>
</evidence>
<dbReference type="GO" id="GO:0016485">
    <property type="term" value="P:protein processing"/>
    <property type="evidence" value="ECO:0007669"/>
    <property type="project" value="TreeGrafter"/>
</dbReference>
<dbReference type="PROSITE" id="PS51885">
    <property type="entry name" value="NEPRILYSIN"/>
    <property type="match status" value="1"/>
</dbReference>
<evidence type="ECO:0000256" key="6">
    <source>
        <dbReference type="ARBA" id="ARBA00023049"/>
    </source>
</evidence>